<evidence type="ECO:0000256" key="4">
    <source>
        <dbReference type="RuleBase" id="RU369104"/>
    </source>
</evidence>
<dbReference type="OrthoDB" id="1926382at2759"/>
<evidence type="ECO:0000313" key="7">
    <source>
        <dbReference type="Proteomes" id="UP000790787"/>
    </source>
</evidence>
<protein>
    <recommendedName>
        <fullName evidence="4">Transcription factor</fullName>
        <shortName evidence="4">bHLH transcription factor</shortName>
    </recommendedName>
    <alternativeName>
        <fullName evidence="4">Basic helix-loop-helix protein</fullName>
    </alternativeName>
</protein>
<evidence type="ECO:0000256" key="2">
    <source>
        <dbReference type="ARBA" id="ARBA00023163"/>
    </source>
</evidence>
<dbReference type="KEGG" id="nta:107759556"/>
<dbReference type="OMA" id="SASHCEW"/>
<gene>
    <name evidence="8" type="primary">LOC107759556</name>
</gene>
<accession>A0A1S3WZE5</accession>
<dbReference type="PANTHER" id="PTHR11514">
    <property type="entry name" value="MYC"/>
    <property type="match status" value="1"/>
</dbReference>
<dbReference type="STRING" id="4097.A0A1S3WZE5"/>
<dbReference type="GeneID" id="107759556"/>
<dbReference type="PaxDb" id="4097-A0A1S3WZE5"/>
<feature type="region of interest" description="Disordered" evidence="5">
    <location>
        <begin position="249"/>
        <end position="270"/>
    </location>
</feature>
<dbReference type="InterPro" id="IPR025610">
    <property type="entry name" value="MYC/MYB_N"/>
</dbReference>
<dbReference type="AlphaFoldDB" id="A0A1S3WZE5"/>
<dbReference type="Proteomes" id="UP000790787">
    <property type="component" value="Chromosome 22"/>
</dbReference>
<keyword evidence="2 4" id="KW-0804">Transcription</keyword>
<dbReference type="RefSeq" id="XP_016433007.1">
    <property type="nucleotide sequence ID" value="XM_016577521.2"/>
</dbReference>
<organism evidence="7 8">
    <name type="scientific">Nicotiana tabacum</name>
    <name type="common">Common tobacco</name>
    <dbReference type="NCBI Taxonomy" id="4097"/>
    <lineage>
        <taxon>Eukaryota</taxon>
        <taxon>Viridiplantae</taxon>
        <taxon>Streptophyta</taxon>
        <taxon>Embryophyta</taxon>
        <taxon>Tracheophyta</taxon>
        <taxon>Spermatophyta</taxon>
        <taxon>Magnoliopsida</taxon>
        <taxon>eudicotyledons</taxon>
        <taxon>Gunneridae</taxon>
        <taxon>Pentapetalae</taxon>
        <taxon>asterids</taxon>
        <taxon>lamiids</taxon>
        <taxon>Solanales</taxon>
        <taxon>Solanaceae</taxon>
        <taxon>Nicotianoideae</taxon>
        <taxon>Nicotianeae</taxon>
        <taxon>Nicotiana</taxon>
    </lineage>
</organism>
<dbReference type="GO" id="GO:0000976">
    <property type="term" value="F:transcription cis-regulatory region binding"/>
    <property type="evidence" value="ECO:0000318"/>
    <property type="project" value="GO_Central"/>
</dbReference>
<reference evidence="8" key="2">
    <citation type="submission" date="2025-08" db="UniProtKB">
        <authorList>
            <consortium name="RefSeq"/>
        </authorList>
    </citation>
    <scope>IDENTIFICATION</scope>
    <source>
        <tissue evidence="8">Leaf</tissue>
    </source>
</reference>
<dbReference type="GO" id="GO:0005634">
    <property type="term" value="C:nucleus"/>
    <property type="evidence" value="ECO:0000318"/>
    <property type="project" value="GO_Central"/>
</dbReference>
<comment type="subcellular location">
    <subcellularLocation>
        <location evidence="4">Nucleus</location>
    </subcellularLocation>
</comment>
<evidence type="ECO:0000256" key="1">
    <source>
        <dbReference type="ARBA" id="ARBA00023015"/>
    </source>
</evidence>
<evidence type="ECO:0000259" key="6">
    <source>
        <dbReference type="Pfam" id="PF14215"/>
    </source>
</evidence>
<dbReference type="InterPro" id="IPR045084">
    <property type="entry name" value="AIB/MYC-like"/>
</dbReference>
<sequence>MTDYRLPTMNNNIWSSTTPTPRTSASPALVSVTGTTGDPLKSMAYFSVESLQQRLQTLIEGAREAWTYGIFWQSDVVDFASPLVLRWGNGYYIGEEDKNKCKTMSFSPYFIAEQEHRKKVFREVNSLISGIQTSSENDVVDEEVTDTEWFFLISMSQSFVNGSGLPGLAMHSSSPIWVTESERLAASHCERARQAQGYGLQTMVCIPSTDGVVELGSTELISQSSDLMDKVKVLFNFNTDMGSPMSLVSGSWGVQSEPEPDLTALRLTDP</sequence>
<dbReference type="RefSeq" id="XP_016433007.1">
    <property type="nucleotide sequence ID" value="XM_016577521.1"/>
</dbReference>
<evidence type="ECO:0000313" key="8">
    <source>
        <dbReference type="RefSeq" id="XP_016433007.1"/>
    </source>
</evidence>
<feature type="domain" description="Transcription factor MYC/MYB N-terminal" evidence="6">
    <location>
        <begin position="51"/>
        <end position="235"/>
    </location>
</feature>
<dbReference type="GO" id="GO:0003700">
    <property type="term" value="F:DNA-binding transcription factor activity"/>
    <property type="evidence" value="ECO:0000318"/>
    <property type="project" value="GO_Central"/>
</dbReference>
<keyword evidence="1 4" id="KW-0805">Transcription regulation</keyword>
<dbReference type="Pfam" id="PF14215">
    <property type="entry name" value="bHLH-MYC_N"/>
    <property type="match status" value="1"/>
</dbReference>
<evidence type="ECO:0000256" key="5">
    <source>
        <dbReference type="SAM" id="MobiDB-lite"/>
    </source>
</evidence>
<dbReference type="GO" id="GO:0006355">
    <property type="term" value="P:regulation of DNA-templated transcription"/>
    <property type="evidence" value="ECO:0000318"/>
    <property type="project" value="GO_Central"/>
</dbReference>
<evidence type="ECO:0000256" key="3">
    <source>
        <dbReference type="ARBA" id="ARBA00023242"/>
    </source>
</evidence>
<keyword evidence="3 4" id="KW-0539">Nucleus</keyword>
<name>A0A1S3WZE5_TOBAC</name>
<dbReference type="PANTHER" id="PTHR11514:SF138">
    <property type="entry name" value="TRANSCRIPTION FACTOR MYC1"/>
    <property type="match status" value="1"/>
</dbReference>
<reference evidence="7" key="1">
    <citation type="journal article" date="2014" name="Nat. Commun.">
        <title>The tobacco genome sequence and its comparison with those of tomato and potato.</title>
        <authorList>
            <person name="Sierro N."/>
            <person name="Battey J.N."/>
            <person name="Ouadi S."/>
            <person name="Bakaher N."/>
            <person name="Bovet L."/>
            <person name="Willig A."/>
            <person name="Goepfert S."/>
            <person name="Peitsch M.C."/>
            <person name="Ivanov N.V."/>
        </authorList>
    </citation>
    <scope>NUCLEOTIDE SEQUENCE [LARGE SCALE GENOMIC DNA]</scope>
</reference>
<keyword evidence="7" id="KW-1185">Reference proteome</keyword>
<proteinExistence type="predicted"/>